<dbReference type="PANTHER" id="PTHR22807">
    <property type="entry name" value="NOP2 YEAST -RELATED NOL1/NOP2/FMU SUN DOMAIN-CONTAINING"/>
    <property type="match status" value="1"/>
</dbReference>
<evidence type="ECO:0000313" key="7">
    <source>
        <dbReference type="Proteomes" id="UP000423396"/>
    </source>
</evidence>
<organism evidence="6 7">
    <name type="scientific">Stygiolobus azoricus</name>
    <dbReference type="NCBI Taxonomy" id="41675"/>
    <lineage>
        <taxon>Archaea</taxon>
        <taxon>Thermoproteota</taxon>
        <taxon>Thermoprotei</taxon>
        <taxon>Sulfolobales</taxon>
        <taxon>Sulfolobaceae</taxon>
        <taxon>Stygiolobus</taxon>
    </lineage>
</organism>
<evidence type="ECO:0000256" key="1">
    <source>
        <dbReference type="ARBA" id="ARBA00022603"/>
    </source>
</evidence>
<dbReference type="InterPro" id="IPR049560">
    <property type="entry name" value="MeTrfase_RsmB-F_NOP2_cat"/>
</dbReference>
<keyword evidence="2 6" id="KW-0808">Transferase</keyword>
<dbReference type="Pfam" id="PF01189">
    <property type="entry name" value="Methyltr_RsmB-F"/>
    <property type="match status" value="1"/>
</dbReference>
<protein>
    <submittedName>
        <fullName evidence="6">Methyltransferase domain-containing protein</fullName>
    </submittedName>
</protein>
<keyword evidence="7" id="KW-1185">Reference proteome</keyword>
<evidence type="ECO:0000313" key="6">
    <source>
        <dbReference type="EMBL" id="QGR19244.1"/>
    </source>
</evidence>
<dbReference type="GO" id="GO:0008173">
    <property type="term" value="F:RNA methyltransferase activity"/>
    <property type="evidence" value="ECO:0007669"/>
    <property type="project" value="InterPro"/>
</dbReference>
<dbReference type="InterPro" id="IPR023267">
    <property type="entry name" value="RCMT"/>
</dbReference>
<dbReference type="InterPro" id="IPR001678">
    <property type="entry name" value="MeTrfase_RsmB-F_NOP2_dom"/>
</dbReference>
<dbReference type="AlphaFoldDB" id="A0A650CN18"/>
<dbReference type="GO" id="GO:0003723">
    <property type="term" value="F:RNA binding"/>
    <property type="evidence" value="ECO:0007669"/>
    <property type="project" value="UniProtKB-KW"/>
</dbReference>
<evidence type="ECO:0000256" key="2">
    <source>
        <dbReference type="ARBA" id="ARBA00022679"/>
    </source>
</evidence>
<dbReference type="PROSITE" id="PS51686">
    <property type="entry name" value="SAM_MT_RSMB_NOP"/>
    <property type="match status" value="1"/>
</dbReference>
<dbReference type="GO" id="GO:0001510">
    <property type="term" value="P:RNA methylation"/>
    <property type="evidence" value="ECO:0007669"/>
    <property type="project" value="InterPro"/>
</dbReference>
<accession>A0A650CN18</accession>
<dbReference type="Gene3D" id="3.40.50.150">
    <property type="entry name" value="Vaccinia Virus protein VP39"/>
    <property type="match status" value="1"/>
</dbReference>
<reference evidence="6 7" key="1">
    <citation type="submission" date="2019-10" db="EMBL/GenBank/DDBJ databases">
        <title>Genome Sequences from Six Type Strain Members of the Archaeal Family Sulfolobaceae: Acidianus ambivalens, Acidianus infernus, Metallosphaera prunae, Stygiolobus azoricus, Sulfolobus metallicus, and Sulfurisphaera ohwakuensis.</title>
        <authorList>
            <person name="Counts J.A."/>
            <person name="Kelly R.M."/>
        </authorList>
    </citation>
    <scope>NUCLEOTIDE SEQUENCE [LARGE SCALE GENOMIC DNA]</scope>
    <source>
        <strain evidence="6 7">FC6</strain>
    </source>
</reference>
<feature type="domain" description="SAM-dependent MTase RsmB/NOP-type" evidence="5">
    <location>
        <begin position="96"/>
        <end position="362"/>
    </location>
</feature>
<sequence length="363" mass="42277">MEEKLYAKAISLILKNKISPERAFDIAYKSLGVRGKRTSLYRKFLEVLKKYYYGSYLFPERDVYEIVRTLLNNEEDMTFKLPEWAEQRLKHVTGVTSSNELLVKDTWIRVNTLKTDIKSTIEELERKGVNVEKDTFDFLYKVIKTRKRISDLEEFREGKIVIQDKASIYPVIILDPKPGERILEIGSAPGMKTSLIQQLTNNKSYVIALDISQKRINTQKQLMRRLGVENIELIIADGANLPVKQVDKILIDAPCTNSGTLASDPSVFLRLNKSDMLRLSRLQAMILEEARRLRKPTVFSTCSLFPEEGERHAERYEKYLVPLKLDESNYGYKKSRVWMRVVRFYPNVHHTEGFFISKFDFSL</sequence>
<evidence type="ECO:0000256" key="3">
    <source>
        <dbReference type="ARBA" id="ARBA00022691"/>
    </source>
</evidence>
<evidence type="ECO:0000256" key="4">
    <source>
        <dbReference type="ARBA" id="ARBA00022884"/>
    </source>
</evidence>
<dbReference type="Proteomes" id="UP000423396">
    <property type="component" value="Chromosome"/>
</dbReference>
<evidence type="ECO:0000259" key="5">
    <source>
        <dbReference type="PROSITE" id="PS51686"/>
    </source>
</evidence>
<dbReference type="KEGG" id="sazo:D1868_04120"/>
<dbReference type="SUPFAM" id="SSF53335">
    <property type="entry name" value="S-adenosyl-L-methionine-dependent methyltransferases"/>
    <property type="match status" value="1"/>
</dbReference>
<keyword evidence="1 6" id="KW-0489">Methyltransferase</keyword>
<dbReference type="InterPro" id="IPR029063">
    <property type="entry name" value="SAM-dependent_MTases_sf"/>
</dbReference>
<name>A0A650CN18_9CREN</name>
<dbReference type="CDD" id="cd02440">
    <property type="entry name" value="AdoMet_MTases"/>
    <property type="match status" value="1"/>
</dbReference>
<keyword evidence="3" id="KW-0949">S-adenosyl-L-methionine</keyword>
<keyword evidence="4" id="KW-0694">RNA-binding</keyword>
<proteinExistence type="predicted"/>
<dbReference type="EMBL" id="CP045483">
    <property type="protein sequence ID" value="QGR19244.1"/>
    <property type="molecule type" value="Genomic_DNA"/>
</dbReference>
<dbReference type="OrthoDB" id="14725at2157"/>
<dbReference type="PRINTS" id="PR02008">
    <property type="entry name" value="RCMTFAMILY"/>
</dbReference>
<dbReference type="RefSeq" id="WP_156005824.1">
    <property type="nucleotide sequence ID" value="NZ_CP045483.1"/>
</dbReference>
<dbReference type="GeneID" id="42798231"/>
<gene>
    <name evidence="6" type="ORF">D1868_04120</name>
</gene>
<dbReference type="PANTHER" id="PTHR22807:SF70">
    <property type="entry name" value="TRNA_RRNA CYTOSINE-C5-METHYLASE, NOL1_NOP2_SUN FAMILY, FUSED TO N-TERMINAL NUSB REGULATOR DOMAIN"/>
    <property type="match status" value="1"/>
</dbReference>